<feature type="compositionally biased region" description="Polar residues" evidence="1">
    <location>
        <begin position="210"/>
        <end position="220"/>
    </location>
</feature>
<evidence type="ECO:0000313" key="3">
    <source>
        <dbReference type="Proteomes" id="UP000233551"/>
    </source>
</evidence>
<proteinExistence type="predicted"/>
<evidence type="ECO:0000256" key="1">
    <source>
        <dbReference type="SAM" id="MobiDB-lite"/>
    </source>
</evidence>
<sequence length="294" mass="32732">MSKSTEQTPQILSATVPLRTSETLISIKLSSQLPIKLTTNNYASWKTQFNSLLVGYDLVGYINGSFPCPLETITRDGQTIKNSAYILWRRQDQLLLHAIIVSVSEGIMGLIPQAKTSAEAWATLGKLYANRSRSRIMSLKETLAMKSRGTQTVQDYLQSVKAIADELVLAGALITSDDRESSRTDGQLITANLSQKKGEANDKFRRNHQNRGNNYNSERGSSPWHMNARRQDQPSQGRKNNHNGIKCQLCDRFGQQLNNASSSVPIVQALRPTTHHQVIFYPPSGSLTPMLLTM</sequence>
<dbReference type="PANTHER" id="PTHR47481:SF22">
    <property type="entry name" value="RETROTRANSPOSON GAG DOMAIN-CONTAINING PROTEIN"/>
    <property type="match status" value="1"/>
</dbReference>
<gene>
    <name evidence="2" type="ORF">CRG98_006932</name>
</gene>
<organism evidence="2 3">
    <name type="scientific">Punica granatum</name>
    <name type="common">Pomegranate</name>
    <dbReference type="NCBI Taxonomy" id="22663"/>
    <lineage>
        <taxon>Eukaryota</taxon>
        <taxon>Viridiplantae</taxon>
        <taxon>Streptophyta</taxon>
        <taxon>Embryophyta</taxon>
        <taxon>Tracheophyta</taxon>
        <taxon>Spermatophyta</taxon>
        <taxon>Magnoliopsida</taxon>
        <taxon>eudicotyledons</taxon>
        <taxon>Gunneridae</taxon>
        <taxon>Pentapetalae</taxon>
        <taxon>rosids</taxon>
        <taxon>malvids</taxon>
        <taxon>Myrtales</taxon>
        <taxon>Lythraceae</taxon>
        <taxon>Punica</taxon>
    </lineage>
</organism>
<dbReference type="AlphaFoldDB" id="A0A2I0KW42"/>
<name>A0A2I0KW42_PUNGR</name>
<comment type="caution">
    <text evidence="2">The sequence shown here is derived from an EMBL/GenBank/DDBJ whole genome shotgun (WGS) entry which is preliminary data.</text>
</comment>
<evidence type="ECO:0000313" key="2">
    <source>
        <dbReference type="EMBL" id="PKI72681.1"/>
    </source>
</evidence>
<keyword evidence="3" id="KW-1185">Reference proteome</keyword>
<accession>A0A2I0KW42</accession>
<dbReference type="Proteomes" id="UP000233551">
    <property type="component" value="Unassembled WGS sequence"/>
</dbReference>
<reference evidence="2 3" key="1">
    <citation type="submission" date="2017-11" db="EMBL/GenBank/DDBJ databases">
        <title>De-novo sequencing of pomegranate (Punica granatum L.) genome.</title>
        <authorList>
            <person name="Akparov Z."/>
            <person name="Amiraslanov A."/>
            <person name="Hajiyeva S."/>
            <person name="Abbasov M."/>
            <person name="Kaur K."/>
            <person name="Hamwieh A."/>
            <person name="Solovyev V."/>
            <person name="Salamov A."/>
            <person name="Braich B."/>
            <person name="Kosarev P."/>
            <person name="Mahmoud A."/>
            <person name="Hajiyev E."/>
            <person name="Babayeva S."/>
            <person name="Izzatullayeva V."/>
            <person name="Mammadov A."/>
            <person name="Mammadov A."/>
            <person name="Sharifova S."/>
            <person name="Ojaghi J."/>
            <person name="Eynullazada K."/>
            <person name="Bayramov B."/>
            <person name="Abdulazimova A."/>
            <person name="Shahmuradov I."/>
        </authorList>
    </citation>
    <scope>NUCLEOTIDE SEQUENCE [LARGE SCALE GENOMIC DNA]</scope>
    <source>
        <strain evidence="3">cv. AG2017</strain>
        <tissue evidence="2">Leaf</tissue>
    </source>
</reference>
<dbReference type="STRING" id="22663.A0A2I0KW42"/>
<feature type="region of interest" description="Disordered" evidence="1">
    <location>
        <begin position="194"/>
        <end position="243"/>
    </location>
</feature>
<dbReference type="Pfam" id="PF14223">
    <property type="entry name" value="Retrotran_gag_2"/>
    <property type="match status" value="1"/>
</dbReference>
<dbReference type="PANTHER" id="PTHR47481">
    <property type="match status" value="1"/>
</dbReference>
<dbReference type="EMBL" id="PGOL01000318">
    <property type="protein sequence ID" value="PKI72681.1"/>
    <property type="molecule type" value="Genomic_DNA"/>
</dbReference>
<protein>
    <submittedName>
        <fullName evidence="2">Uncharacterized protein</fullName>
    </submittedName>
</protein>